<evidence type="ECO:0000313" key="2">
    <source>
        <dbReference type="EMBL" id="KON30976.1"/>
    </source>
</evidence>
<dbReference type="InterPro" id="IPR050229">
    <property type="entry name" value="GlpE_sulfurtransferase"/>
</dbReference>
<dbReference type="Gene3D" id="3.40.250.10">
    <property type="entry name" value="Rhodanese-like domain"/>
    <property type="match status" value="1"/>
</dbReference>
<dbReference type="InterPro" id="IPR036873">
    <property type="entry name" value="Rhodanese-like_dom_sf"/>
</dbReference>
<dbReference type="SMART" id="SM00450">
    <property type="entry name" value="RHOD"/>
    <property type="match status" value="1"/>
</dbReference>
<dbReference type="EMBL" id="LFWU01000110">
    <property type="protein sequence ID" value="KON30976.1"/>
    <property type="molecule type" value="Genomic_DNA"/>
</dbReference>
<name>A0A0M0BRZ2_9ARCH</name>
<reference evidence="2 3" key="1">
    <citation type="submission" date="2015-06" db="EMBL/GenBank/DDBJ databases">
        <title>New insights into the roles of widespread benthic archaea in carbon and nitrogen cycling.</title>
        <authorList>
            <person name="Lazar C.S."/>
            <person name="Baker B.J."/>
            <person name="Seitz K.W."/>
            <person name="Hyde A.S."/>
            <person name="Dick G.J."/>
            <person name="Hinrichs K.-U."/>
            <person name="Teske A.P."/>
        </authorList>
    </citation>
    <scope>NUCLEOTIDE SEQUENCE [LARGE SCALE GENOMIC DNA]</scope>
    <source>
        <strain evidence="2">SG8-32-1</strain>
    </source>
</reference>
<dbReference type="PANTHER" id="PTHR43031:SF16">
    <property type="entry name" value="OXIDOREDUCTASE"/>
    <property type="match status" value="1"/>
</dbReference>
<dbReference type="PANTHER" id="PTHR43031">
    <property type="entry name" value="FAD-DEPENDENT OXIDOREDUCTASE"/>
    <property type="match status" value="1"/>
</dbReference>
<dbReference type="AlphaFoldDB" id="A0A0M0BRZ2"/>
<comment type="caution">
    <text evidence="2">The sequence shown here is derived from an EMBL/GenBank/DDBJ whole genome shotgun (WGS) entry which is preliminary data.</text>
</comment>
<evidence type="ECO:0000313" key="3">
    <source>
        <dbReference type="Proteomes" id="UP000037237"/>
    </source>
</evidence>
<feature type="domain" description="Rhodanese" evidence="1">
    <location>
        <begin position="9"/>
        <end position="97"/>
    </location>
</feature>
<sequence>HELEKMIDRNQEITILDVRREKEWNEGHIKGAMRIYLGQLPKQTDEISRDKPVVVICKTGNRSSFGTSILLRAGFDNVYNCLGGIEAWTKAGFKLTKS</sequence>
<accession>A0A0M0BRZ2</accession>
<dbReference type="Proteomes" id="UP000037237">
    <property type="component" value="Unassembled WGS sequence"/>
</dbReference>
<protein>
    <submittedName>
        <fullName evidence="2">Metallo-beta-lactamase</fullName>
    </submittedName>
</protein>
<proteinExistence type="predicted"/>
<dbReference type="InterPro" id="IPR001763">
    <property type="entry name" value="Rhodanese-like_dom"/>
</dbReference>
<dbReference type="SUPFAM" id="SSF52821">
    <property type="entry name" value="Rhodanese/Cell cycle control phosphatase"/>
    <property type="match status" value="1"/>
</dbReference>
<dbReference type="Pfam" id="PF00581">
    <property type="entry name" value="Rhodanese"/>
    <property type="match status" value="1"/>
</dbReference>
<dbReference type="PROSITE" id="PS50206">
    <property type="entry name" value="RHODANESE_3"/>
    <property type="match status" value="1"/>
</dbReference>
<gene>
    <name evidence="2" type="ORF">AC477_04505</name>
</gene>
<organism evidence="2 3">
    <name type="scientific">miscellaneous Crenarchaeota group-1 archaeon SG8-32-1</name>
    <dbReference type="NCBI Taxonomy" id="1685124"/>
    <lineage>
        <taxon>Archaea</taxon>
        <taxon>Candidatus Bathyarchaeota</taxon>
        <taxon>MCG-1</taxon>
    </lineage>
</organism>
<dbReference type="CDD" id="cd00158">
    <property type="entry name" value="RHOD"/>
    <property type="match status" value="1"/>
</dbReference>
<feature type="non-terminal residue" evidence="2">
    <location>
        <position position="1"/>
    </location>
</feature>
<evidence type="ECO:0000259" key="1">
    <source>
        <dbReference type="PROSITE" id="PS50206"/>
    </source>
</evidence>
<dbReference type="FunFam" id="3.40.250.10:FF:000049">
    <property type="entry name" value="Phage shock protein E"/>
    <property type="match status" value="1"/>
</dbReference>